<dbReference type="AlphaFoldDB" id="I3UPW7"/>
<dbReference type="EMBL" id="CP003588">
    <property type="protein sequence ID" value="AFK67538.1"/>
    <property type="molecule type" value="Genomic_DNA"/>
</dbReference>
<sequence length="38" mass="4156">MPGLAGKVGLQAMCRLHGVSLHHAINFEAVNEQWVLNN</sequence>
<gene>
    <name evidence="1" type="ORF">YSA_01411</name>
</gene>
<reference evidence="1 2" key="1">
    <citation type="journal article" date="2012" name="J. Bacteriol.">
        <title>Complete Genome Sequence of the Naphthalene-Degrading Pseudomonas putida Strain ND6.</title>
        <authorList>
            <person name="Li S."/>
            <person name="Zhao H."/>
            <person name="Li Y."/>
            <person name="Niu S."/>
            <person name="Cai B."/>
        </authorList>
    </citation>
    <scope>NUCLEOTIDE SEQUENCE [LARGE SCALE GENOMIC DNA]</scope>
    <source>
        <strain evidence="1 2">ND6</strain>
    </source>
</reference>
<dbReference type="PATRIC" id="fig|231023.4.peg.673"/>
<accession>I3UPW7</accession>
<protein>
    <submittedName>
        <fullName evidence="1">Uncharacterized protein</fullName>
    </submittedName>
</protein>
<dbReference type="Proteomes" id="UP000005268">
    <property type="component" value="Chromosome"/>
</dbReference>
<dbReference type="HOGENOM" id="CLU_3331795_0_0_6"/>
<dbReference type="KEGG" id="ppi:YSA_01411"/>
<name>I3UPW7_PSEPU</name>
<evidence type="ECO:0000313" key="1">
    <source>
        <dbReference type="EMBL" id="AFK67538.1"/>
    </source>
</evidence>
<evidence type="ECO:0000313" key="2">
    <source>
        <dbReference type="Proteomes" id="UP000005268"/>
    </source>
</evidence>
<organism evidence="1 2">
    <name type="scientific">Pseudomonas putida ND6</name>
    <dbReference type="NCBI Taxonomy" id="231023"/>
    <lineage>
        <taxon>Bacteria</taxon>
        <taxon>Pseudomonadati</taxon>
        <taxon>Pseudomonadota</taxon>
        <taxon>Gammaproteobacteria</taxon>
        <taxon>Pseudomonadales</taxon>
        <taxon>Pseudomonadaceae</taxon>
        <taxon>Pseudomonas</taxon>
    </lineage>
</organism>
<proteinExistence type="predicted"/>